<feature type="domain" description="Glyoxalase-like" evidence="1">
    <location>
        <begin position="4"/>
        <end position="180"/>
    </location>
</feature>
<evidence type="ECO:0000313" key="3">
    <source>
        <dbReference type="Proteomes" id="UP000580654"/>
    </source>
</evidence>
<keyword evidence="2" id="KW-0808">Transferase</keyword>
<dbReference type="Pfam" id="PF13468">
    <property type="entry name" value="Glyoxalase_3"/>
    <property type="match status" value="1"/>
</dbReference>
<dbReference type="InterPro" id="IPR029068">
    <property type="entry name" value="Glyas_Bleomycin-R_OHBP_Dase"/>
</dbReference>
<evidence type="ECO:0000259" key="1">
    <source>
        <dbReference type="Pfam" id="PF13468"/>
    </source>
</evidence>
<keyword evidence="3" id="KW-1185">Reference proteome</keyword>
<sequence length="212" mass="22273">MLLLDHLVVIAPSLAEGVAHVRDRLGLEMPFGGAHPEMGTHNHLLRLGDGAFLEVIAADPAAPAPAGPRWFGLDDAETLRADWEAGRRLRAWVARTEALPELLARHGDLLGTAASVSRGDRRWTFAVRPDGGLPAGGAAPCPIDWGPRGCPATAMPDLGARLATFTVEHPDPDAIGALHASLGLADPPRLRPGPALRLEAVIDTPSGPRVLS</sequence>
<name>A0A840XXD6_9PROT</name>
<gene>
    <name evidence="2" type="ORF">FHS87_000561</name>
</gene>
<dbReference type="Proteomes" id="UP000580654">
    <property type="component" value="Unassembled WGS sequence"/>
</dbReference>
<dbReference type="GO" id="GO:0016740">
    <property type="term" value="F:transferase activity"/>
    <property type="evidence" value="ECO:0007669"/>
    <property type="project" value="UniProtKB-KW"/>
</dbReference>
<dbReference type="AlphaFoldDB" id="A0A840XXD6"/>
<proteinExistence type="predicted"/>
<dbReference type="Gene3D" id="3.10.180.10">
    <property type="entry name" value="2,3-Dihydroxybiphenyl 1,2-Dioxygenase, domain 1"/>
    <property type="match status" value="1"/>
</dbReference>
<protein>
    <submittedName>
        <fullName evidence="2">TusA-related sulfurtransferase</fullName>
    </submittedName>
</protein>
<dbReference type="EMBL" id="JACIJD010000002">
    <property type="protein sequence ID" value="MBB5692546.1"/>
    <property type="molecule type" value="Genomic_DNA"/>
</dbReference>
<organism evidence="2 3">
    <name type="scientific">Muricoccus pecuniae</name>
    <dbReference type="NCBI Taxonomy" id="693023"/>
    <lineage>
        <taxon>Bacteria</taxon>
        <taxon>Pseudomonadati</taxon>
        <taxon>Pseudomonadota</taxon>
        <taxon>Alphaproteobacteria</taxon>
        <taxon>Acetobacterales</taxon>
        <taxon>Roseomonadaceae</taxon>
        <taxon>Muricoccus</taxon>
    </lineage>
</organism>
<reference evidence="2 3" key="1">
    <citation type="submission" date="2020-08" db="EMBL/GenBank/DDBJ databases">
        <title>Genomic Encyclopedia of Type Strains, Phase IV (KMG-IV): sequencing the most valuable type-strain genomes for metagenomic binning, comparative biology and taxonomic classification.</title>
        <authorList>
            <person name="Goeker M."/>
        </authorList>
    </citation>
    <scope>NUCLEOTIDE SEQUENCE [LARGE SCALE GENOMIC DNA]</scope>
    <source>
        <strain evidence="2 3">DSM 25622</strain>
    </source>
</reference>
<evidence type="ECO:0000313" key="2">
    <source>
        <dbReference type="EMBL" id="MBB5692546.1"/>
    </source>
</evidence>
<accession>A0A840XXD6</accession>
<dbReference type="InterPro" id="IPR025870">
    <property type="entry name" value="Glyoxalase-like_dom"/>
</dbReference>
<dbReference type="RefSeq" id="WP_184513630.1">
    <property type="nucleotide sequence ID" value="NZ_JACIJD010000002.1"/>
</dbReference>
<comment type="caution">
    <text evidence="2">The sequence shown here is derived from an EMBL/GenBank/DDBJ whole genome shotgun (WGS) entry which is preliminary data.</text>
</comment>